<evidence type="ECO:0000256" key="7">
    <source>
        <dbReference type="SAM" id="MobiDB-lite"/>
    </source>
</evidence>
<comment type="caution">
    <text evidence="9">The sequence shown here is derived from an EMBL/GenBank/DDBJ whole genome shotgun (WGS) entry which is preliminary data.</text>
</comment>
<dbReference type="AlphaFoldDB" id="A0A9J6EC82"/>
<dbReference type="PROSITE" id="PS50950">
    <property type="entry name" value="ZF_THAP"/>
    <property type="match status" value="1"/>
</dbReference>
<dbReference type="VEuPathDB" id="VectorBase:LOC119181056"/>
<comment type="cofactor">
    <cofactor evidence="1">
        <name>a divalent metal cation</name>
        <dbReference type="ChEBI" id="CHEBI:60240"/>
    </cofactor>
</comment>
<dbReference type="PANTHER" id="PTHR23080:SF143">
    <property type="entry name" value="SI:DKEY-56D12.4"/>
    <property type="match status" value="1"/>
</dbReference>
<gene>
    <name evidence="9" type="ORF">HPB51_021078</name>
</gene>
<keyword evidence="4" id="KW-0862">Zinc</keyword>
<organism evidence="9 10">
    <name type="scientific">Rhipicephalus microplus</name>
    <name type="common">Cattle tick</name>
    <name type="synonym">Boophilus microplus</name>
    <dbReference type="NCBI Taxonomy" id="6941"/>
    <lineage>
        <taxon>Eukaryota</taxon>
        <taxon>Metazoa</taxon>
        <taxon>Ecdysozoa</taxon>
        <taxon>Arthropoda</taxon>
        <taxon>Chelicerata</taxon>
        <taxon>Arachnida</taxon>
        <taxon>Acari</taxon>
        <taxon>Parasitiformes</taxon>
        <taxon>Ixodida</taxon>
        <taxon>Ixodoidea</taxon>
        <taxon>Ixodidae</taxon>
        <taxon>Rhipicephalinae</taxon>
        <taxon>Rhipicephalus</taxon>
        <taxon>Boophilus</taxon>
    </lineage>
</organism>
<dbReference type="VEuPathDB" id="VectorBase:LOC119164639"/>
<dbReference type="InterPro" id="IPR027806">
    <property type="entry name" value="HARBI1_dom"/>
</dbReference>
<proteinExistence type="predicted"/>
<evidence type="ECO:0000256" key="4">
    <source>
        <dbReference type="ARBA" id="ARBA00022833"/>
    </source>
</evidence>
<evidence type="ECO:0000256" key="3">
    <source>
        <dbReference type="ARBA" id="ARBA00022771"/>
    </source>
</evidence>
<evidence type="ECO:0000256" key="6">
    <source>
        <dbReference type="PROSITE-ProRule" id="PRU00309"/>
    </source>
</evidence>
<dbReference type="Pfam" id="PF05485">
    <property type="entry name" value="THAP"/>
    <property type="match status" value="1"/>
</dbReference>
<dbReference type="Proteomes" id="UP000821866">
    <property type="component" value="Chromosome 3"/>
</dbReference>
<dbReference type="PANTHER" id="PTHR23080">
    <property type="entry name" value="THAP DOMAIN PROTEIN"/>
    <property type="match status" value="1"/>
</dbReference>
<evidence type="ECO:0000256" key="2">
    <source>
        <dbReference type="ARBA" id="ARBA00022723"/>
    </source>
</evidence>
<sequence length="463" mass="52034">MGRARPQIRLQYAPCCFAVMKTSAPKMKRPGSKYCCVVGCHDSVANTKGKEPIIRFYSFPCKWYETDHREAWIRAVRRKNSDGSPWLPEKNTRICSRHFVNNAKSESQANPAYLPTLFPDVYKKRRVSGERHERWAKRSRSAARNLTSSHPPEESSPVDVLSNASEADCSPDANAQSKALEQGSLLLTEVEVGDQQFTLTYVAETPTDPVCRKGPLQLMLSATDGTHGPSQVTHVAQADKVTHPENTWARRGSFLGYESVKSSEQALQDLCSVTVTVFSMLLNLLPEQRYRSSDVTKEDRLVLFLMKLRVTLDCLSVKLRKWVFAPPWCAIKDTLPECFVQHYPKSTFIIDCTEIRTETPMDPETQHYLYSHYKGSYTLKFLIAILPNGMVSFISKAYGGRHSDCFITRDSGFLSLIEPGDLVLCDKGFPAIKTTMADEGAVLVMPPFNVGEGSFPGKTWRLP</sequence>
<name>A0A9J6EC82_RHIMP</name>
<evidence type="ECO:0000256" key="1">
    <source>
        <dbReference type="ARBA" id="ARBA00001968"/>
    </source>
</evidence>
<dbReference type="InterPro" id="IPR006612">
    <property type="entry name" value="THAP_Znf"/>
</dbReference>
<dbReference type="GO" id="GO:0008270">
    <property type="term" value="F:zinc ion binding"/>
    <property type="evidence" value="ECO:0007669"/>
    <property type="project" value="UniProtKB-KW"/>
</dbReference>
<dbReference type="EMBL" id="JABSTU010000005">
    <property type="protein sequence ID" value="KAH8031889.1"/>
    <property type="molecule type" value="Genomic_DNA"/>
</dbReference>
<evidence type="ECO:0000259" key="8">
    <source>
        <dbReference type="PROSITE" id="PS50950"/>
    </source>
</evidence>
<keyword evidence="10" id="KW-1185">Reference proteome</keyword>
<dbReference type="GO" id="GO:0003677">
    <property type="term" value="F:DNA binding"/>
    <property type="evidence" value="ECO:0007669"/>
    <property type="project" value="UniProtKB-UniRule"/>
</dbReference>
<keyword evidence="5 6" id="KW-0238">DNA-binding</keyword>
<reference evidence="9" key="1">
    <citation type="journal article" date="2020" name="Cell">
        <title>Large-Scale Comparative Analyses of Tick Genomes Elucidate Their Genetic Diversity and Vector Capacities.</title>
        <authorList>
            <consortium name="Tick Genome and Microbiome Consortium (TIGMIC)"/>
            <person name="Jia N."/>
            <person name="Wang J."/>
            <person name="Shi W."/>
            <person name="Du L."/>
            <person name="Sun Y."/>
            <person name="Zhan W."/>
            <person name="Jiang J.F."/>
            <person name="Wang Q."/>
            <person name="Zhang B."/>
            <person name="Ji P."/>
            <person name="Bell-Sakyi L."/>
            <person name="Cui X.M."/>
            <person name="Yuan T.T."/>
            <person name="Jiang B.G."/>
            <person name="Yang W.F."/>
            <person name="Lam T.T."/>
            <person name="Chang Q.C."/>
            <person name="Ding S.J."/>
            <person name="Wang X.J."/>
            <person name="Zhu J.G."/>
            <person name="Ruan X.D."/>
            <person name="Zhao L."/>
            <person name="Wei J.T."/>
            <person name="Ye R.Z."/>
            <person name="Que T.C."/>
            <person name="Du C.H."/>
            <person name="Zhou Y.H."/>
            <person name="Cheng J.X."/>
            <person name="Dai P.F."/>
            <person name="Guo W.B."/>
            <person name="Han X.H."/>
            <person name="Huang E.J."/>
            <person name="Li L.F."/>
            <person name="Wei W."/>
            <person name="Gao Y.C."/>
            <person name="Liu J.Z."/>
            <person name="Shao H.Z."/>
            <person name="Wang X."/>
            <person name="Wang C.C."/>
            <person name="Yang T.C."/>
            <person name="Huo Q.B."/>
            <person name="Li W."/>
            <person name="Chen H.Y."/>
            <person name="Chen S.E."/>
            <person name="Zhou L.G."/>
            <person name="Ni X.B."/>
            <person name="Tian J.H."/>
            <person name="Sheng Y."/>
            <person name="Liu T."/>
            <person name="Pan Y.S."/>
            <person name="Xia L.Y."/>
            <person name="Li J."/>
            <person name="Zhao F."/>
            <person name="Cao W.C."/>
        </authorList>
    </citation>
    <scope>NUCLEOTIDE SEQUENCE</scope>
    <source>
        <strain evidence="9">Rmic-2018</strain>
    </source>
</reference>
<accession>A0A9J6EC82</accession>
<dbReference type="SMART" id="SM00980">
    <property type="entry name" value="THAP"/>
    <property type="match status" value="1"/>
</dbReference>
<feature type="domain" description="THAP-type" evidence="8">
    <location>
        <begin position="29"/>
        <end position="118"/>
    </location>
</feature>
<evidence type="ECO:0000313" key="10">
    <source>
        <dbReference type="Proteomes" id="UP000821866"/>
    </source>
</evidence>
<keyword evidence="2" id="KW-0479">Metal-binding</keyword>
<evidence type="ECO:0000313" key="9">
    <source>
        <dbReference type="EMBL" id="KAH8031889.1"/>
    </source>
</evidence>
<dbReference type="Pfam" id="PF13359">
    <property type="entry name" value="DDE_Tnp_4"/>
    <property type="match status" value="1"/>
</dbReference>
<protein>
    <recommendedName>
        <fullName evidence="8">THAP-type domain-containing protein</fullName>
    </recommendedName>
</protein>
<keyword evidence="3 6" id="KW-0863">Zinc-finger</keyword>
<dbReference type="SUPFAM" id="SSF57716">
    <property type="entry name" value="Glucocorticoid receptor-like (DNA-binding domain)"/>
    <property type="match status" value="1"/>
</dbReference>
<evidence type="ECO:0000256" key="5">
    <source>
        <dbReference type="ARBA" id="ARBA00023125"/>
    </source>
</evidence>
<feature type="region of interest" description="Disordered" evidence="7">
    <location>
        <begin position="129"/>
        <end position="176"/>
    </location>
</feature>
<reference evidence="9" key="2">
    <citation type="submission" date="2021-09" db="EMBL/GenBank/DDBJ databases">
        <authorList>
            <person name="Jia N."/>
            <person name="Wang J."/>
            <person name="Shi W."/>
            <person name="Du L."/>
            <person name="Sun Y."/>
            <person name="Zhan W."/>
            <person name="Jiang J."/>
            <person name="Wang Q."/>
            <person name="Zhang B."/>
            <person name="Ji P."/>
            <person name="Sakyi L.B."/>
            <person name="Cui X."/>
            <person name="Yuan T."/>
            <person name="Jiang B."/>
            <person name="Yang W."/>
            <person name="Lam T.T.-Y."/>
            <person name="Chang Q."/>
            <person name="Ding S."/>
            <person name="Wang X."/>
            <person name="Zhu J."/>
            <person name="Ruan X."/>
            <person name="Zhao L."/>
            <person name="Wei J."/>
            <person name="Que T."/>
            <person name="Du C."/>
            <person name="Cheng J."/>
            <person name="Dai P."/>
            <person name="Han X."/>
            <person name="Huang E."/>
            <person name="Gao Y."/>
            <person name="Liu J."/>
            <person name="Shao H."/>
            <person name="Ye R."/>
            <person name="Li L."/>
            <person name="Wei W."/>
            <person name="Wang X."/>
            <person name="Wang C."/>
            <person name="Huo Q."/>
            <person name="Li W."/>
            <person name="Guo W."/>
            <person name="Chen H."/>
            <person name="Chen S."/>
            <person name="Zhou L."/>
            <person name="Zhou L."/>
            <person name="Ni X."/>
            <person name="Tian J."/>
            <person name="Zhou Y."/>
            <person name="Sheng Y."/>
            <person name="Liu T."/>
            <person name="Pan Y."/>
            <person name="Xia L."/>
            <person name="Li J."/>
            <person name="Zhao F."/>
            <person name="Cao W."/>
        </authorList>
    </citation>
    <scope>NUCLEOTIDE SEQUENCE</scope>
    <source>
        <strain evidence="9">Rmic-2018</strain>
        <tissue evidence="9">Larvae</tissue>
    </source>
</reference>